<dbReference type="InterPro" id="IPR025557">
    <property type="entry name" value="DUF4282"/>
</dbReference>
<dbReference type="Pfam" id="PF14110">
    <property type="entry name" value="DUF4282"/>
    <property type="match status" value="1"/>
</dbReference>
<feature type="transmembrane region" description="Helical" evidence="1">
    <location>
        <begin position="67"/>
        <end position="88"/>
    </location>
</feature>
<keyword evidence="3" id="KW-1185">Reference proteome</keyword>
<dbReference type="Proteomes" id="UP001329151">
    <property type="component" value="Chromosome"/>
</dbReference>
<reference evidence="2 3" key="1">
    <citation type="submission" date="2023-10" db="EMBL/GenBank/DDBJ databases">
        <title>Complete Genome Sequence of Limnobacter thiooxidans CS-K2T, Isolated from freshwater lake sediments in Bavaria, Germany.</title>
        <authorList>
            <person name="Naruki M."/>
            <person name="Watanabe A."/>
            <person name="Warashina T."/>
            <person name="Morita T."/>
            <person name="Arakawa K."/>
        </authorList>
    </citation>
    <scope>NUCLEOTIDE SEQUENCE [LARGE SCALE GENOMIC DNA]</scope>
    <source>
        <strain evidence="2 3">CS-K2</strain>
    </source>
</reference>
<keyword evidence="1" id="KW-1133">Transmembrane helix</keyword>
<evidence type="ECO:0000313" key="3">
    <source>
        <dbReference type="Proteomes" id="UP001329151"/>
    </source>
</evidence>
<dbReference type="EMBL" id="AP028947">
    <property type="protein sequence ID" value="BET26634.1"/>
    <property type="molecule type" value="Genomic_DNA"/>
</dbReference>
<accession>A0AA86J3R2</accession>
<dbReference type="RefSeq" id="WP_130555908.1">
    <property type="nucleotide sequence ID" value="NZ_AP028947.1"/>
</dbReference>
<sequence length="167" mass="18549">MSAQTPATSGFVRGFHNFGKGLIDFRFNQYLSMQLLPVFYALLLLGILGFFVALNAVAFWFSSLVGLATLAITPFGLLIAFAVTRAALEFLVMAYRIMETVQRMDRIPQQVDNLNSKVDGISEHVHSFEIQIGQIQRQVDDVTHSIAFLKPISVIGGLPGKLFRGRK</sequence>
<evidence type="ECO:0000256" key="1">
    <source>
        <dbReference type="SAM" id="Phobius"/>
    </source>
</evidence>
<proteinExistence type="predicted"/>
<feature type="transmembrane region" description="Helical" evidence="1">
    <location>
        <begin position="35"/>
        <end position="61"/>
    </location>
</feature>
<protein>
    <recommendedName>
        <fullName evidence="4">DUF4282 domain-containing protein</fullName>
    </recommendedName>
</protein>
<organism evidence="2 3">
    <name type="scientific">Limnobacter thiooxidans</name>
    <dbReference type="NCBI Taxonomy" id="131080"/>
    <lineage>
        <taxon>Bacteria</taxon>
        <taxon>Pseudomonadati</taxon>
        <taxon>Pseudomonadota</taxon>
        <taxon>Betaproteobacteria</taxon>
        <taxon>Burkholderiales</taxon>
        <taxon>Burkholderiaceae</taxon>
        <taxon>Limnobacter</taxon>
    </lineage>
</organism>
<keyword evidence="1" id="KW-0472">Membrane</keyword>
<dbReference type="KEGG" id="lto:RGQ30_21350"/>
<evidence type="ECO:0008006" key="4">
    <source>
        <dbReference type="Google" id="ProtNLM"/>
    </source>
</evidence>
<keyword evidence="1" id="KW-0812">Transmembrane</keyword>
<gene>
    <name evidence="2" type="ORF">RGQ30_21350</name>
</gene>
<name>A0AA86J3R2_9BURK</name>
<evidence type="ECO:0000313" key="2">
    <source>
        <dbReference type="EMBL" id="BET26634.1"/>
    </source>
</evidence>
<dbReference type="AlphaFoldDB" id="A0AA86J3R2"/>